<gene>
    <name evidence="2" type="ORF">IV203_007196</name>
</gene>
<reference evidence="2" key="2">
    <citation type="submission" date="2021-04" db="EMBL/GenBank/DDBJ databases">
        <authorList>
            <person name="Podell S."/>
        </authorList>
    </citation>
    <scope>NUCLEOTIDE SEQUENCE</scope>
    <source>
        <strain evidence="2">Hildebrandi</strain>
    </source>
</reference>
<reference evidence="2" key="1">
    <citation type="journal article" date="2021" name="Sci. Rep.">
        <title>Diploid genomic architecture of Nitzschia inconspicua, an elite biomass production diatom.</title>
        <authorList>
            <person name="Oliver A."/>
            <person name="Podell S."/>
            <person name="Pinowska A."/>
            <person name="Traller J.C."/>
            <person name="Smith S.R."/>
            <person name="McClure R."/>
            <person name="Beliaev A."/>
            <person name="Bohutskyi P."/>
            <person name="Hill E.A."/>
            <person name="Rabines A."/>
            <person name="Zheng H."/>
            <person name="Allen L.Z."/>
            <person name="Kuo A."/>
            <person name="Grigoriev I.V."/>
            <person name="Allen A.E."/>
            <person name="Hazlebeck D."/>
            <person name="Allen E.E."/>
        </authorList>
    </citation>
    <scope>NUCLEOTIDE SEQUENCE</scope>
    <source>
        <strain evidence="2">Hildebrandi</strain>
    </source>
</reference>
<evidence type="ECO:0000256" key="1">
    <source>
        <dbReference type="SAM" id="MobiDB-lite"/>
    </source>
</evidence>
<evidence type="ECO:0000313" key="2">
    <source>
        <dbReference type="EMBL" id="KAG7342104.1"/>
    </source>
</evidence>
<dbReference type="Proteomes" id="UP000693970">
    <property type="component" value="Unassembled WGS sequence"/>
</dbReference>
<sequence>MNHFNNSNNVFDDDFINHIDDTFNDELHPPHDNDKNAIEVHDFDVLADELPGSVYDMDDYKKQIGNNRFEVLITMYQEDFNKNYSKNNMAECDAIVKKIVDVTCHKASSSIHQKGRFLVKPIYSDDTWRQLDDEESKQFVMQALRTPAVEEEEELVQENLEGNEEDDLFAPLPVTSKIDFSTSDIPSMDFKNMGLIDTKKRGRRQSLLRRSASEDITLLDKKKGLKNLAGELYRQGPDSSNSSTVSLPSQTTTATFRRYHSAGPAYKTSIPAQGSLHRHNTVSELPPTRSFSDSATSDNIRDNVRKTTITTGGTMAHTIQGMDVVLASDCKSFSNKSHIIGNNRLKVMLVLEERRFHTLSESEQNNAACNLVKAVTDFWKGRILADNGFAYRILNHQESVEALKTLLSSTPDHSFSGGGVSSTLKPGTTSLLAPSAPAKLLAAAPPVPDYLRNASQEILMSGKGRDDLAGPEQMQSAAVRSIKERAGKRQMAKSTRSTSTGGKGCAASPIPTKDGATTPQTADDKIEDDQSLQLGTQKVDSTKETKKEETSCDDA</sequence>
<organism evidence="2 3">
    <name type="scientific">Nitzschia inconspicua</name>
    <dbReference type="NCBI Taxonomy" id="303405"/>
    <lineage>
        <taxon>Eukaryota</taxon>
        <taxon>Sar</taxon>
        <taxon>Stramenopiles</taxon>
        <taxon>Ochrophyta</taxon>
        <taxon>Bacillariophyta</taxon>
        <taxon>Bacillariophyceae</taxon>
        <taxon>Bacillariophycidae</taxon>
        <taxon>Bacillariales</taxon>
        <taxon>Bacillariaceae</taxon>
        <taxon>Nitzschia</taxon>
    </lineage>
</organism>
<dbReference type="OrthoDB" id="49293at2759"/>
<feature type="region of interest" description="Disordered" evidence="1">
    <location>
        <begin position="269"/>
        <end position="298"/>
    </location>
</feature>
<name>A0A9K3PED7_9STRA</name>
<dbReference type="AlphaFoldDB" id="A0A9K3PED7"/>
<feature type="region of interest" description="Disordered" evidence="1">
    <location>
        <begin position="463"/>
        <end position="555"/>
    </location>
</feature>
<comment type="caution">
    <text evidence="2">The sequence shown here is derived from an EMBL/GenBank/DDBJ whole genome shotgun (WGS) entry which is preliminary data.</text>
</comment>
<accession>A0A9K3PED7</accession>
<proteinExistence type="predicted"/>
<keyword evidence="3" id="KW-1185">Reference proteome</keyword>
<protein>
    <submittedName>
        <fullName evidence="2">Uncharacterized protein</fullName>
    </submittedName>
</protein>
<dbReference type="EMBL" id="JAGRRH010000025">
    <property type="protein sequence ID" value="KAG7342104.1"/>
    <property type="molecule type" value="Genomic_DNA"/>
</dbReference>
<feature type="compositionally biased region" description="Basic and acidic residues" evidence="1">
    <location>
        <begin position="540"/>
        <end position="555"/>
    </location>
</feature>
<feature type="compositionally biased region" description="Polar residues" evidence="1">
    <location>
        <begin position="289"/>
        <end position="298"/>
    </location>
</feature>
<evidence type="ECO:0000313" key="3">
    <source>
        <dbReference type="Proteomes" id="UP000693970"/>
    </source>
</evidence>